<evidence type="ECO:0000259" key="1">
    <source>
        <dbReference type="Pfam" id="PF01370"/>
    </source>
</evidence>
<dbReference type="InterPro" id="IPR001509">
    <property type="entry name" value="Epimerase_deHydtase"/>
</dbReference>
<dbReference type="OrthoDB" id="7941246at2"/>
<dbReference type="Pfam" id="PF01370">
    <property type="entry name" value="Epimerase"/>
    <property type="match status" value="1"/>
</dbReference>
<accession>A0A4V1Z2I1</accession>
<dbReference type="RefSeq" id="WP_129985370.1">
    <property type="nucleotide sequence ID" value="NZ_SDPU01000010.1"/>
</dbReference>
<sequence length="330" mass="35010">MRLLVLGGTSFVGGAVVEAALARGWSVTTFNRGSRPEWREGVEAVVGDRTRPYDVEQLAHGRWDAVVDTWAGAPVAVRTSAELLADAVARYVYVSSRAVYAPPYPGGLDESAATVAASAGAPSVGYAEDKRGGELAVEESFGGRSVLVRAGVILGPGENLGRMRSWLAHVARSGTVLAPGDPDQPWRYVDVRDLAAWMLDVAADGATGPYNVVNRLGHATTGSFLDACRGAVPSPARFRWVAPEAMEAAGVDRYVALPGWLPPEPEYDGFLTTDVRRAVDAGLRCRPVHETVADTLDWLRATGGLGHDPARDGDEVLGVDPEVERRLVGG</sequence>
<reference evidence="2 3" key="1">
    <citation type="submission" date="2019-01" db="EMBL/GenBank/DDBJ databases">
        <title>Nocardioides guangzhouensis sp. nov., an actinobacterium isolated from soil.</title>
        <authorList>
            <person name="Fu Y."/>
            <person name="Cai Y."/>
            <person name="Lin Z."/>
            <person name="Chen P."/>
        </authorList>
    </citation>
    <scope>NUCLEOTIDE SEQUENCE [LARGE SCALE GENOMIC DNA]</scope>
    <source>
        <strain evidence="2 3">NBRC 105384</strain>
    </source>
</reference>
<dbReference type="SUPFAM" id="SSF51735">
    <property type="entry name" value="NAD(P)-binding Rossmann-fold domains"/>
    <property type="match status" value="1"/>
</dbReference>
<dbReference type="AlphaFoldDB" id="A0A4V1Z2I1"/>
<gene>
    <name evidence="2" type="ORF">ETU37_02855</name>
</gene>
<dbReference type="InterPro" id="IPR036291">
    <property type="entry name" value="NAD(P)-bd_dom_sf"/>
</dbReference>
<dbReference type="Gene3D" id="3.40.50.720">
    <property type="entry name" value="NAD(P)-binding Rossmann-like Domain"/>
    <property type="match status" value="1"/>
</dbReference>
<dbReference type="Proteomes" id="UP000291189">
    <property type="component" value="Unassembled WGS sequence"/>
</dbReference>
<dbReference type="EMBL" id="SDPU01000010">
    <property type="protein sequence ID" value="RYU14486.1"/>
    <property type="molecule type" value="Genomic_DNA"/>
</dbReference>
<dbReference type="PANTHER" id="PTHR43245">
    <property type="entry name" value="BIFUNCTIONAL POLYMYXIN RESISTANCE PROTEIN ARNA"/>
    <property type="match status" value="1"/>
</dbReference>
<evidence type="ECO:0000313" key="2">
    <source>
        <dbReference type="EMBL" id="RYU14486.1"/>
    </source>
</evidence>
<dbReference type="PANTHER" id="PTHR43245:SF13">
    <property type="entry name" value="UDP-D-APIOSE_UDP-D-XYLOSE SYNTHASE 2"/>
    <property type="match status" value="1"/>
</dbReference>
<name>A0A4V1Z2I1_9ACTN</name>
<evidence type="ECO:0000313" key="3">
    <source>
        <dbReference type="Proteomes" id="UP000291189"/>
    </source>
</evidence>
<protein>
    <submittedName>
        <fullName evidence="2">NAD-dependent epimerase/dehydratase family protein</fullName>
    </submittedName>
</protein>
<feature type="domain" description="NAD-dependent epimerase/dehydratase" evidence="1">
    <location>
        <begin position="4"/>
        <end position="211"/>
    </location>
</feature>
<comment type="caution">
    <text evidence="2">The sequence shown here is derived from an EMBL/GenBank/DDBJ whole genome shotgun (WGS) entry which is preliminary data.</text>
</comment>
<dbReference type="InterPro" id="IPR050177">
    <property type="entry name" value="Lipid_A_modif_metabolic_enz"/>
</dbReference>
<keyword evidence="3" id="KW-1185">Reference proteome</keyword>
<proteinExistence type="predicted"/>
<organism evidence="2 3">
    <name type="scientific">Nocardioides iriomotensis</name>
    <dbReference type="NCBI Taxonomy" id="715784"/>
    <lineage>
        <taxon>Bacteria</taxon>
        <taxon>Bacillati</taxon>
        <taxon>Actinomycetota</taxon>
        <taxon>Actinomycetes</taxon>
        <taxon>Propionibacteriales</taxon>
        <taxon>Nocardioidaceae</taxon>
        <taxon>Nocardioides</taxon>
    </lineage>
</organism>